<dbReference type="PANTHER" id="PTHR10146">
    <property type="entry name" value="PROLINE SYNTHETASE CO-TRANSCRIBED BACTERIAL HOMOLOG PROTEIN"/>
    <property type="match status" value="1"/>
</dbReference>
<dbReference type="SUPFAM" id="SSF51419">
    <property type="entry name" value="PLP-binding barrel"/>
    <property type="match status" value="1"/>
</dbReference>
<comment type="similarity">
    <text evidence="2">Belongs to the pyridoxal phosphate-binding protein YggS/PROSC family.</text>
</comment>
<dbReference type="PANTHER" id="PTHR10146:SF14">
    <property type="entry name" value="PYRIDOXAL PHOSPHATE HOMEOSTASIS PROTEIN"/>
    <property type="match status" value="1"/>
</dbReference>
<dbReference type="OrthoDB" id="10264196at2759"/>
<dbReference type="Pfam" id="PF01168">
    <property type="entry name" value="Ala_racemase_N"/>
    <property type="match status" value="1"/>
</dbReference>
<dbReference type="Proteomes" id="UP000037069">
    <property type="component" value="Unassembled WGS sequence"/>
</dbReference>
<reference evidence="4 5" key="1">
    <citation type="journal article" date="2015" name="Nat. Commun.">
        <title>Lucilia cuprina genome unlocks parasitic fly biology to underpin future interventions.</title>
        <authorList>
            <person name="Anstead C.A."/>
            <person name="Korhonen P.K."/>
            <person name="Young N.D."/>
            <person name="Hall R.S."/>
            <person name="Jex A.R."/>
            <person name="Murali S.C."/>
            <person name="Hughes D.S."/>
            <person name="Lee S.F."/>
            <person name="Perry T."/>
            <person name="Stroehlein A.J."/>
            <person name="Ansell B.R."/>
            <person name="Breugelmans B."/>
            <person name="Hofmann A."/>
            <person name="Qu J."/>
            <person name="Dugan S."/>
            <person name="Lee S.L."/>
            <person name="Chao H."/>
            <person name="Dinh H."/>
            <person name="Han Y."/>
            <person name="Doddapaneni H.V."/>
            <person name="Worley K.C."/>
            <person name="Muzny D.M."/>
            <person name="Ioannidis P."/>
            <person name="Waterhouse R.M."/>
            <person name="Zdobnov E.M."/>
            <person name="James P.J."/>
            <person name="Bagnall N.H."/>
            <person name="Kotze A.C."/>
            <person name="Gibbs R.A."/>
            <person name="Richards S."/>
            <person name="Batterham P."/>
            <person name="Gasser R.B."/>
        </authorList>
    </citation>
    <scope>NUCLEOTIDE SEQUENCE [LARGE SCALE GENOMIC DNA]</scope>
    <source>
        <strain evidence="4 5">LS</strain>
        <tissue evidence="4">Full body</tissue>
    </source>
</reference>
<sequence length="125" mass="14115">MSFDEIKAKIHAASESVGRSDVQLIAVSKFQPASAIQELYDQGHRHFGENYVQELTAKSKELPQDIKWHLIGHLQSNKAKVVKDVPNLFSLDSLDSLSLAKKLETQLDRKLEVYIQINVSNEAQK</sequence>
<evidence type="ECO:0000256" key="1">
    <source>
        <dbReference type="ARBA" id="ARBA00022898"/>
    </source>
</evidence>
<proteinExistence type="inferred from homology"/>
<dbReference type="AlphaFoldDB" id="A0A0L0CCL8"/>
<dbReference type="NCBIfam" id="TIGR00044">
    <property type="entry name" value="YggS family pyridoxal phosphate-dependent enzyme"/>
    <property type="match status" value="1"/>
</dbReference>
<protein>
    <recommendedName>
        <fullName evidence="3">Alanine racemase N-terminal domain-containing protein</fullName>
    </recommendedName>
</protein>
<dbReference type="GO" id="GO:0030170">
    <property type="term" value="F:pyridoxal phosphate binding"/>
    <property type="evidence" value="ECO:0007669"/>
    <property type="project" value="InterPro"/>
</dbReference>
<dbReference type="STRING" id="7375.A0A0L0CCL8"/>
<dbReference type="InterPro" id="IPR029066">
    <property type="entry name" value="PLP-binding_barrel"/>
</dbReference>
<dbReference type="InterPro" id="IPR011078">
    <property type="entry name" value="PyrdxlP_homeostasis"/>
</dbReference>
<dbReference type="EMBL" id="JRES01000603">
    <property type="protein sequence ID" value="KNC29976.1"/>
    <property type="molecule type" value="Genomic_DNA"/>
</dbReference>
<evidence type="ECO:0000313" key="5">
    <source>
        <dbReference type="Proteomes" id="UP000037069"/>
    </source>
</evidence>
<feature type="non-terminal residue" evidence="4">
    <location>
        <position position="125"/>
    </location>
</feature>
<gene>
    <name evidence="4" type="ORF">FF38_07340</name>
</gene>
<dbReference type="OMA" id="PANIEWH"/>
<evidence type="ECO:0000313" key="4">
    <source>
        <dbReference type="EMBL" id="KNC29976.1"/>
    </source>
</evidence>
<evidence type="ECO:0000259" key="3">
    <source>
        <dbReference type="Pfam" id="PF01168"/>
    </source>
</evidence>
<evidence type="ECO:0000256" key="2">
    <source>
        <dbReference type="RuleBase" id="RU004514"/>
    </source>
</evidence>
<keyword evidence="1" id="KW-0663">Pyridoxal phosphate</keyword>
<name>A0A0L0CCL8_LUCCU</name>
<comment type="caution">
    <text evidence="4">The sequence shown here is derived from an EMBL/GenBank/DDBJ whole genome shotgun (WGS) entry which is preliminary data.</text>
</comment>
<feature type="domain" description="Alanine racemase N-terminal" evidence="3">
    <location>
        <begin position="4"/>
        <end position="120"/>
    </location>
</feature>
<dbReference type="InterPro" id="IPR001608">
    <property type="entry name" value="Ala_racemase_N"/>
</dbReference>
<accession>A0A0L0CCL8</accession>
<keyword evidence="5" id="KW-1185">Reference proteome</keyword>
<dbReference type="Gene3D" id="3.20.20.10">
    <property type="entry name" value="Alanine racemase"/>
    <property type="match status" value="1"/>
</dbReference>
<organism evidence="4 5">
    <name type="scientific">Lucilia cuprina</name>
    <name type="common">Green bottle fly</name>
    <name type="synonym">Australian sheep blowfly</name>
    <dbReference type="NCBI Taxonomy" id="7375"/>
    <lineage>
        <taxon>Eukaryota</taxon>
        <taxon>Metazoa</taxon>
        <taxon>Ecdysozoa</taxon>
        <taxon>Arthropoda</taxon>
        <taxon>Hexapoda</taxon>
        <taxon>Insecta</taxon>
        <taxon>Pterygota</taxon>
        <taxon>Neoptera</taxon>
        <taxon>Endopterygota</taxon>
        <taxon>Diptera</taxon>
        <taxon>Brachycera</taxon>
        <taxon>Muscomorpha</taxon>
        <taxon>Oestroidea</taxon>
        <taxon>Calliphoridae</taxon>
        <taxon>Luciliinae</taxon>
        <taxon>Lucilia</taxon>
    </lineage>
</organism>